<gene>
    <name evidence="2" type="ORF">AVEN_98440_1</name>
</gene>
<dbReference type="EMBL" id="BGPR01026494">
    <property type="protein sequence ID" value="GBN96259.1"/>
    <property type="molecule type" value="Genomic_DNA"/>
</dbReference>
<protein>
    <submittedName>
        <fullName evidence="2">Uncharacterized protein</fullName>
    </submittedName>
</protein>
<evidence type="ECO:0000313" key="3">
    <source>
        <dbReference type="Proteomes" id="UP000499080"/>
    </source>
</evidence>
<dbReference type="Proteomes" id="UP000499080">
    <property type="component" value="Unassembled WGS sequence"/>
</dbReference>
<organism evidence="2 3">
    <name type="scientific">Araneus ventricosus</name>
    <name type="common">Orbweaver spider</name>
    <name type="synonym">Epeira ventricosa</name>
    <dbReference type="NCBI Taxonomy" id="182803"/>
    <lineage>
        <taxon>Eukaryota</taxon>
        <taxon>Metazoa</taxon>
        <taxon>Ecdysozoa</taxon>
        <taxon>Arthropoda</taxon>
        <taxon>Chelicerata</taxon>
        <taxon>Arachnida</taxon>
        <taxon>Araneae</taxon>
        <taxon>Araneomorphae</taxon>
        <taxon>Entelegynae</taxon>
        <taxon>Araneoidea</taxon>
        <taxon>Araneidae</taxon>
        <taxon>Araneus</taxon>
    </lineage>
</organism>
<proteinExistence type="predicted"/>
<evidence type="ECO:0000313" key="2">
    <source>
        <dbReference type="EMBL" id="GBN96259.1"/>
    </source>
</evidence>
<name>A0A4Y2TA26_ARAVE</name>
<feature type="region of interest" description="Disordered" evidence="1">
    <location>
        <begin position="51"/>
        <end position="75"/>
    </location>
</feature>
<feature type="region of interest" description="Disordered" evidence="1">
    <location>
        <begin position="1"/>
        <end position="27"/>
    </location>
</feature>
<comment type="caution">
    <text evidence="2">The sequence shown here is derived from an EMBL/GenBank/DDBJ whole genome shotgun (WGS) entry which is preliminary data.</text>
</comment>
<reference evidence="2 3" key="1">
    <citation type="journal article" date="2019" name="Sci. Rep.">
        <title>Orb-weaving spider Araneus ventricosus genome elucidates the spidroin gene catalogue.</title>
        <authorList>
            <person name="Kono N."/>
            <person name="Nakamura H."/>
            <person name="Ohtoshi R."/>
            <person name="Moran D.A.P."/>
            <person name="Shinohara A."/>
            <person name="Yoshida Y."/>
            <person name="Fujiwara M."/>
            <person name="Mori M."/>
            <person name="Tomita M."/>
            <person name="Arakawa K."/>
        </authorList>
    </citation>
    <scope>NUCLEOTIDE SEQUENCE [LARGE SCALE GENOMIC DNA]</scope>
</reference>
<sequence>MKKTTLELAPPPQTFGPHQREDVLSTTSDLTCTRPAYASVLWSNPVLNLEPSDPESRPCHRATANPHGTYDDGSPKKFTKVIKNYLLTLNRKYEKELRGILADHFST</sequence>
<keyword evidence="3" id="KW-1185">Reference proteome</keyword>
<dbReference type="AlphaFoldDB" id="A0A4Y2TA26"/>
<evidence type="ECO:0000256" key="1">
    <source>
        <dbReference type="SAM" id="MobiDB-lite"/>
    </source>
</evidence>
<accession>A0A4Y2TA26</accession>